<evidence type="ECO:0000313" key="15">
    <source>
        <dbReference type="Proteomes" id="UP000095768"/>
    </source>
</evidence>
<evidence type="ECO:0000256" key="8">
    <source>
        <dbReference type="ARBA" id="ARBA00023112"/>
    </source>
</evidence>
<dbReference type="InterPro" id="IPR000515">
    <property type="entry name" value="MetI-like"/>
</dbReference>
<evidence type="ECO:0000256" key="2">
    <source>
        <dbReference type="ARBA" id="ARBA00007069"/>
    </source>
</evidence>
<feature type="transmembrane region" description="Helical" evidence="10">
    <location>
        <begin position="89"/>
        <end position="113"/>
    </location>
</feature>
<comment type="subcellular location">
    <subcellularLocation>
        <location evidence="1 10">Cell membrane</location>
        <topology evidence="1 10">Multi-pass membrane protein</topology>
    </subcellularLocation>
</comment>
<feature type="transmembrane region" description="Helical" evidence="10">
    <location>
        <begin position="12"/>
        <end position="32"/>
    </location>
</feature>
<keyword evidence="6 10" id="KW-0812">Transmembrane</keyword>
<reference evidence="12 14" key="2">
    <citation type="submission" date="2016-09" db="EMBL/GenBank/DDBJ databases">
        <authorList>
            <consortium name="Pathogen Informatics"/>
            <person name="Sun Q."/>
            <person name="Inoue M."/>
        </authorList>
    </citation>
    <scope>NUCLEOTIDE SEQUENCE [LARGE SCALE GENOMIC DNA]</scope>
    <source>
        <strain evidence="12 14">82C</strain>
    </source>
</reference>
<organism evidence="13 15">
    <name type="scientific">Staphylococcus caeli</name>
    <dbReference type="NCBI Taxonomy" id="2201815"/>
    <lineage>
        <taxon>Bacteria</taxon>
        <taxon>Bacillati</taxon>
        <taxon>Bacillota</taxon>
        <taxon>Bacilli</taxon>
        <taxon>Bacillales</taxon>
        <taxon>Staphylococcaceae</taxon>
        <taxon>Staphylococcus</taxon>
    </lineage>
</organism>
<gene>
    <name evidence="13" type="primary">potB</name>
    <name evidence="13" type="ORF">SAMEA2297795_01439</name>
    <name evidence="12" type="ORF">SAMEA2297796_00580</name>
</gene>
<name>A0A1D4M777_9STAP</name>
<keyword evidence="5" id="KW-0533">Nickel</keyword>
<dbReference type="AlphaFoldDB" id="A0A1D4M777"/>
<evidence type="ECO:0000313" key="13">
    <source>
        <dbReference type="EMBL" id="SCS94132.1"/>
    </source>
</evidence>
<evidence type="ECO:0000256" key="3">
    <source>
        <dbReference type="ARBA" id="ARBA00022448"/>
    </source>
</evidence>
<evidence type="ECO:0000259" key="11">
    <source>
        <dbReference type="PROSITE" id="PS50928"/>
    </source>
</evidence>
<keyword evidence="7 10" id="KW-1133">Transmembrane helix</keyword>
<keyword evidence="9 10" id="KW-0472">Membrane</keyword>
<evidence type="ECO:0000256" key="5">
    <source>
        <dbReference type="ARBA" id="ARBA00022596"/>
    </source>
</evidence>
<dbReference type="Proteomes" id="UP000095768">
    <property type="component" value="Unassembled WGS sequence"/>
</dbReference>
<evidence type="ECO:0000313" key="12">
    <source>
        <dbReference type="EMBL" id="SCS49217.1"/>
    </source>
</evidence>
<protein>
    <submittedName>
        <fullName evidence="13">Spermidine/putrescine ABC transporter permease</fullName>
    </submittedName>
</protein>
<evidence type="ECO:0000256" key="9">
    <source>
        <dbReference type="ARBA" id="ARBA00023136"/>
    </source>
</evidence>
<dbReference type="EMBL" id="FMPI01000003">
    <property type="protein sequence ID" value="SCS49217.1"/>
    <property type="molecule type" value="Genomic_DNA"/>
</dbReference>
<dbReference type="SUPFAM" id="SSF161098">
    <property type="entry name" value="MetI-like"/>
    <property type="match status" value="1"/>
</dbReference>
<keyword evidence="4" id="KW-1003">Cell membrane</keyword>
<dbReference type="OrthoDB" id="9807047at2"/>
<feature type="transmembrane region" description="Helical" evidence="10">
    <location>
        <begin position="52"/>
        <end position="77"/>
    </location>
</feature>
<dbReference type="GO" id="GO:0005886">
    <property type="term" value="C:plasma membrane"/>
    <property type="evidence" value="ECO:0007669"/>
    <property type="project" value="UniProtKB-SubCell"/>
</dbReference>
<accession>A0A1D4M777</accession>
<dbReference type="Pfam" id="PF00528">
    <property type="entry name" value="BPD_transp_1"/>
    <property type="match status" value="1"/>
</dbReference>
<dbReference type="PROSITE" id="PS50928">
    <property type="entry name" value="ABC_TM1"/>
    <property type="match status" value="1"/>
</dbReference>
<feature type="transmembrane region" description="Helical" evidence="10">
    <location>
        <begin position="193"/>
        <end position="216"/>
    </location>
</feature>
<evidence type="ECO:0000256" key="6">
    <source>
        <dbReference type="ARBA" id="ARBA00022692"/>
    </source>
</evidence>
<sequence>MRKINNFLFIPYVLWMILFIIVPVLLLVYFSLFDINGHFSFANYKQILSWKYFFMIWDSVLFAAIITIITLVISYPAAYFIRSSKHQGLWLMILIIPTWINLLLKTYAFIGLLSHDGIINQILSLLHLPKMDLLFTVPAFLLVASYIYIPFMILPIFNSMKDIPNNILQASSDLGASPFTTFRKVILPLTKQGVLTGIQVTFIPALSLFMVTRLIAGNKVINIGTAIEEQFLVIQNYGMGSTIALCLIVFMAFVLIITNTKSTNGRG</sequence>
<dbReference type="Proteomes" id="UP000095412">
    <property type="component" value="Unassembled WGS sequence"/>
</dbReference>
<feature type="transmembrane region" description="Helical" evidence="10">
    <location>
        <begin position="133"/>
        <end position="157"/>
    </location>
</feature>
<dbReference type="InterPro" id="IPR035906">
    <property type="entry name" value="MetI-like_sf"/>
</dbReference>
<dbReference type="PANTHER" id="PTHR42929">
    <property type="entry name" value="INNER MEMBRANE ABC TRANSPORTER PERMEASE PROTEIN YDCU-RELATED-RELATED"/>
    <property type="match status" value="1"/>
</dbReference>
<dbReference type="GO" id="GO:0015675">
    <property type="term" value="P:nickel cation transport"/>
    <property type="evidence" value="ECO:0007669"/>
    <property type="project" value="UniProtKB-KW"/>
</dbReference>
<evidence type="ECO:0000313" key="14">
    <source>
        <dbReference type="Proteomes" id="UP000095412"/>
    </source>
</evidence>
<keyword evidence="8" id="KW-0921">Nickel transport</keyword>
<dbReference type="CDD" id="cd06261">
    <property type="entry name" value="TM_PBP2"/>
    <property type="match status" value="1"/>
</dbReference>
<evidence type="ECO:0000256" key="1">
    <source>
        <dbReference type="ARBA" id="ARBA00004651"/>
    </source>
</evidence>
<comment type="similarity">
    <text evidence="2">Belongs to the binding-protein-dependent transport system permease family. CysTW subfamily.</text>
</comment>
<dbReference type="PANTHER" id="PTHR42929:SF1">
    <property type="entry name" value="INNER MEMBRANE ABC TRANSPORTER PERMEASE PROTEIN YDCU-RELATED"/>
    <property type="match status" value="1"/>
</dbReference>
<dbReference type="RefSeq" id="WP_069994793.1">
    <property type="nucleotide sequence ID" value="NZ_FMPG01000004.1"/>
</dbReference>
<feature type="transmembrane region" description="Helical" evidence="10">
    <location>
        <begin position="236"/>
        <end position="257"/>
    </location>
</feature>
<dbReference type="Gene3D" id="1.10.3720.10">
    <property type="entry name" value="MetI-like"/>
    <property type="match status" value="1"/>
</dbReference>
<evidence type="ECO:0000256" key="7">
    <source>
        <dbReference type="ARBA" id="ARBA00022989"/>
    </source>
</evidence>
<reference evidence="13 15" key="1">
    <citation type="submission" date="2016-09" db="EMBL/GenBank/DDBJ databases">
        <authorList>
            <consortium name="Pathogen Informatics"/>
        </authorList>
    </citation>
    <scope>NUCLEOTIDE SEQUENCE [LARGE SCALE GENOMIC DNA]</scope>
    <source>
        <strain evidence="13 15">82B</strain>
    </source>
</reference>
<keyword evidence="14" id="KW-1185">Reference proteome</keyword>
<proteinExistence type="inferred from homology"/>
<dbReference type="EMBL" id="FMPG01000004">
    <property type="protein sequence ID" value="SCS94132.1"/>
    <property type="molecule type" value="Genomic_DNA"/>
</dbReference>
<feature type="domain" description="ABC transmembrane type-1" evidence="11">
    <location>
        <begin position="56"/>
        <end position="258"/>
    </location>
</feature>
<dbReference type="GO" id="GO:0055085">
    <property type="term" value="P:transmembrane transport"/>
    <property type="evidence" value="ECO:0007669"/>
    <property type="project" value="InterPro"/>
</dbReference>
<evidence type="ECO:0000256" key="4">
    <source>
        <dbReference type="ARBA" id="ARBA00022475"/>
    </source>
</evidence>
<keyword evidence="3 10" id="KW-0813">Transport</keyword>
<evidence type="ECO:0000256" key="10">
    <source>
        <dbReference type="RuleBase" id="RU363032"/>
    </source>
</evidence>
<keyword evidence="8" id="KW-0406">Ion transport</keyword>